<dbReference type="GO" id="GO:0010468">
    <property type="term" value="P:regulation of gene expression"/>
    <property type="evidence" value="ECO:0007669"/>
    <property type="project" value="UniProtKB-ARBA"/>
</dbReference>
<dbReference type="GO" id="GO:0071051">
    <property type="term" value="P:poly(A)-dependent snoRNA 3'-end processing"/>
    <property type="evidence" value="ECO:0007669"/>
    <property type="project" value="TreeGrafter"/>
</dbReference>
<evidence type="ECO:0000256" key="3">
    <source>
        <dbReference type="ARBA" id="ARBA00007841"/>
    </source>
</evidence>
<keyword evidence="13" id="KW-1185">Reference proteome</keyword>
<protein>
    <recommendedName>
        <fullName evidence="9">Ribosomal RNA-processing protein 40</fullName>
    </recommendedName>
</protein>
<dbReference type="InterPro" id="IPR012340">
    <property type="entry name" value="NA-bd_OB-fold"/>
</dbReference>
<dbReference type="GO" id="GO:0000177">
    <property type="term" value="C:cytoplasmic exosome (RNase complex)"/>
    <property type="evidence" value="ECO:0007669"/>
    <property type="project" value="TreeGrafter"/>
</dbReference>
<dbReference type="Pfam" id="PF21262">
    <property type="entry name" value="RRP40_S1"/>
    <property type="match status" value="1"/>
</dbReference>
<dbReference type="InterPro" id="IPR026699">
    <property type="entry name" value="Exosome_RNA_bind1/RRP40/RRP4"/>
</dbReference>
<dbReference type="SUPFAM" id="SSF110324">
    <property type="entry name" value="Ribosomal L27 protein-like"/>
    <property type="match status" value="1"/>
</dbReference>
<comment type="similarity">
    <text evidence="3">Belongs to the RRP40 family.</text>
</comment>
<evidence type="ECO:0000256" key="1">
    <source>
        <dbReference type="ARBA" id="ARBA00004496"/>
    </source>
</evidence>
<evidence type="ECO:0000256" key="8">
    <source>
        <dbReference type="ARBA" id="ARBA00023242"/>
    </source>
</evidence>
<evidence type="ECO:0000259" key="10">
    <source>
        <dbReference type="Pfam" id="PF15985"/>
    </source>
</evidence>
<keyword evidence="7" id="KW-0694">RNA-binding</keyword>
<dbReference type="OrthoDB" id="340500at2759"/>
<dbReference type="Pfam" id="PF18311">
    <property type="entry name" value="Rrp40_N"/>
    <property type="match status" value="1"/>
</dbReference>
<dbReference type="InterPro" id="IPR036612">
    <property type="entry name" value="KH_dom_type_1_sf"/>
</dbReference>
<keyword evidence="5" id="KW-0698">rRNA processing</keyword>
<reference evidence="12 13" key="1">
    <citation type="submission" date="2016-07" db="EMBL/GenBank/DDBJ databases">
        <title>Pervasive Adenine N6-methylation of Active Genes in Fungi.</title>
        <authorList>
            <consortium name="DOE Joint Genome Institute"/>
            <person name="Mondo S.J."/>
            <person name="Dannebaum R.O."/>
            <person name="Kuo R.C."/>
            <person name="Labutti K."/>
            <person name="Haridas S."/>
            <person name="Kuo A."/>
            <person name="Salamov A."/>
            <person name="Ahrendt S.R."/>
            <person name="Lipzen A."/>
            <person name="Sullivan W."/>
            <person name="Andreopoulos W.B."/>
            <person name="Clum A."/>
            <person name="Lindquist E."/>
            <person name="Daum C."/>
            <person name="Ramamoorthy G.K."/>
            <person name="Gryganskyi A."/>
            <person name="Culley D."/>
            <person name="Magnuson J.K."/>
            <person name="James T.Y."/>
            <person name="O'Malley M.A."/>
            <person name="Stajich J.E."/>
            <person name="Spatafora J.W."/>
            <person name="Visel A."/>
            <person name="Grigoriev I.V."/>
        </authorList>
    </citation>
    <scope>NUCLEOTIDE SEQUENCE [LARGE SCALE GENOMIC DNA]</scope>
    <source>
        <strain evidence="12 13">JEL800</strain>
    </source>
</reference>
<dbReference type="InterPro" id="IPR041054">
    <property type="entry name" value="Rrp40_N_euk"/>
</dbReference>
<dbReference type="GO" id="GO:0000176">
    <property type="term" value="C:nuclear exosome (RNase complex)"/>
    <property type="evidence" value="ECO:0007669"/>
    <property type="project" value="TreeGrafter"/>
</dbReference>
<dbReference type="SUPFAM" id="SSF54791">
    <property type="entry name" value="Eukaryotic type KH-domain (KH-domain type I)"/>
    <property type="match status" value="1"/>
</dbReference>
<evidence type="ECO:0000256" key="2">
    <source>
        <dbReference type="ARBA" id="ARBA00004604"/>
    </source>
</evidence>
<evidence type="ECO:0000256" key="5">
    <source>
        <dbReference type="ARBA" id="ARBA00022552"/>
    </source>
</evidence>
<dbReference type="PANTHER" id="PTHR21321">
    <property type="entry name" value="PNAS-3 RELATED"/>
    <property type="match status" value="1"/>
</dbReference>
<gene>
    <name evidence="12" type="ORF">BCR33DRAFT_753297</name>
</gene>
<comment type="caution">
    <text evidence="12">The sequence shown here is derived from an EMBL/GenBank/DDBJ whole genome shotgun (WGS) entry which is preliminary data.</text>
</comment>
<dbReference type="Gene3D" id="2.40.50.100">
    <property type="match status" value="1"/>
</dbReference>
<dbReference type="Pfam" id="PF15985">
    <property type="entry name" value="KH_6"/>
    <property type="match status" value="1"/>
</dbReference>
<dbReference type="CDD" id="cd05790">
    <property type="entry name" value="S1_Rrp40"/>
    <property type="match status" value="1"/>
</dbReference>
<feature type="domain" description="K Homology" evidence="10">
    <location>
        <begin position="145"/>
        <end position="193"/>
    </location>
</feature>
<dbReference type="GO" id="GO:0071038">
    <property type="term" value="P:TRAMP-dependent tRNA surveillance pathway"/>
    <property type="evidence" value="ECO:0007669"/>
    <property type="project" value="TreeGrafter"/>
</dbReference>
<dbReference type="Gene3D" id="3.30.1370.10">
    <property type="entry name" value="K Homology domain, type 1"/>
    <property type="match status" value="1"/>
</dbReference>
<organism evidence="12 13">
    <name type="scientific">Rhizoclosmatium globosum</name>
    <dbReference type="NCBI Taxonomy" id="329046"/>
    <lineage>
        <taxon>Eukaryota</taxon>
        <taxon>Fungi</taxon>
        <taxon>Fungi incertae sedis</taxon>
        <taxon>Chytridiomycota</taxon>
        <taxon>Chytridiomycota incertae sedis</taxon>
        <taxon>Chytridiomycetes</taxon>
        <taxon>Chytridiales</taxon>
        <taxon>Chytriomycetaceae</taxon>
        <taxon>Rhizoclosmatium</taxon>
    </lineage>
</organism>
<dbReference type="FunFam" id="2.40.50.140:FF:000112">
    <property type="entry name" value="Exosome complex component RRP40"/>
    <property type="match status" value="1"/>
</dbReference>
<dbReference type="InterPro" id="IPR037319">
    <property type="entry name" value="Rrp40_S1"/>
</dbReference>
<evidence type="ECO:0000259" key="11">
    <source>
        <dbReference type="Pfam" id="PF18311"/>
    </source>
</evidence>
<evidence type="ECO:0000256" key="9">
    <source>
        <dbReference type="ARBA" id="ARBA00030615"/>
    </source>
</evidence>
<dbReference type="GO" id="GO:0003723">
    <property type="term" value="F:RNA binding"/>
    <property type="evidence" value="ECO:0007669"/>
    <property type="project" value="UniProtKB-KW"/>
</dbReference>
<dbReference type="Proteomes" id="UP000193642">
    <property type="component" value="Unassembled WGS sequence"/>
</dbReference>
<comment type="subcellular location">
    <subcellularLocation>
        <location evidence="1">Cytoplasm</location>
    </subcellularLocation>
    <subcellularLocation>
        <location evidence="2">Nucleus</location>
        <location evidence="2">Nucleolus</location>
    </subcellularLocation>
</comment>
<dbReference type="AlphaFoldDB" id="A0A1Y2CMR5"/>
<proteinExistence type="inferred from homology"/>
<dbReference type="SUPFAM" id="SSF50249">
    <property type="entry name" value="Nucleic acid-binding proteins"/>
    <property type="match status" value="1"/>
</dbReference>
<dbReference type="STRING" id="329046.A0A1Y2CMR5"/>
<evidence type="ECO:0000256" key="6">
    <source>
        <dbReference type="ARBA" id="ARBA00022835"/>
    </source>
</evidence>
<dbReference type="GO" id="GO:0071034">
    <property type="term" value="P:CUT catabolic process"/>
    <property type="evidence" value="ECO:0007669"/>
    <property type="project" value="TreeGrafter"/>
</dbReference>
<dbReference type="PANTHER" id="PTHR21321:SF1">
    <property type="entry name" value="EXOSOME COMPLEX COMPONENT RRP40"/>
    <property type="match status" value="1"/>
</dbReference>
<feature type="domain" description="Exosome complex exonuclease Rrp40 N-terminal" evidence="11">
    <location>
        <begin position="18"/>
        <end position="56"/>
    </location>
</feature>
<dbReference type="Gene3D" id="2.40.50.140">
    <property type="entry name" value="Nucleic acid-binding proteins"/>
    <property type="match status" value="1"/>
</dbReference>
<evidence type="ECO:0000313" key="13">
    <source>
        <dbReference type="Proteomes" id="UP000193642"/>
    </source>
</evidence>
<dbReference type="EMBL" id="MCGO01000012">
    <property type="protein sequence ID" value="ORY48124.1"/>
    <property type="molecule type" value="Genomic_DNA"/>
</dbReference>
<evidence type="ECO:0000313" key="12">
    <source>
        <dbReference type="EMBL" id="ORY48124.1"/>
    </source>
</evidence>
<dbReference type="GO" id="GO:0071035">
    <property type="term" value="P:nuclear polyadenylation-dependent rRNA catabolic process"/>
    <property type="evidence" value="ECO:0007669"/>
    <property type="project" value="TreeGrafter"/>
</dbReference>
<keyword evidence="6" id="KW-0271">Exosome</keyword>
<dbReference type="GO" id="GO:0000467">
    <property type="term" value="P:exonucleolytic trimming to generate mature 3'-end of 5.8S rRNA from tricistronic rRNA transcript (SSU-rRNA, 5.8S rRNA, LSU-rRNA)"/>
    <property type="evidence" value="ECO:0007669"/>
    <property type="project" value="TreeGrafter"/>
</dbReference>
<sequence>MVVLPGDIVPIPESEQTVRVGPGLRQDVANIVVAKAGILKQSVTGDRVWVEGNQRRYVPQLNESVIGIVTAKHVEGFRVDIGGAHPATLGALAFEGATKRNKPNLEIGALVFARVCLANKDMDPELDCVNPSNGKADGFGEVKGGFMFKCSLGLCRSLLDPKNPFLQHLGAICPFEMAVGMNGRVWVDAGTPKQIIVLVKALLGSEAVPYSKARTYVKEFKSDLTSVE</sequence>
<dbReference type="GO" id="GO:0034475">
    <property type="term" value="P:U4 snRNA 3'-end processing"/>
    <property type="evidence" value="ECO:0007669"/>
    <property type="project" value="TreeGrafter"/>
</dbReference>
<dbReference type="InterPro" id="IPR004088">
    <property type="entry name" value="KH_dom_type_1"/>
</dbReference>
<accession>A0A1Y2CMR5</accession>
<keyword evidence="8" id="KW-0539">Nucleus</keyword>
<dbReference type="GO" id="GO:0005730">
    <property type="term" value="C:nucleolus"/>
    <property type="evidence" value="ECO:0007669"/>
    <property type="project" value="UniProtKB-SubCell"/>
</dbReference>
<dbReference type="CDD" id="cd22526">
    <property type="entry name" value="KH-I_Rrp40"/>
    <property type="match status" value="1"/>
</dbReference>
<name>A0A1Y2CMR5_9FUNG</name>
<evidence type="ECO:0000256" key="7">
    <source>
        <dbReference type="ARBA" id="ARBA00022884"/>
    </source>
</evidence>
<dbReference type="FunFam" id="3.30.1370.10:FF:000038">
    <property type="entry name" value="exosome complex component RRP40"/>
    <property type="match status" value="1"/>
</dbReference>
<dbReference type="InterPro" id="IPR049469">
    <property type="entry name" value="RRP40_KH-I"/>
</dbReference>
<keyword evidence="4" id="KW-0963">Cytoplasm</keyword>
<evidence type="ECO:0000256" key="4">
    <source>
        <dbReference type="ARBA" id="ARBA00022490"/>
    </source>
</evidence>